<comment type="caution">
    <text evidence="4">The sequence shown here is derived from an EMBL/GenBank/DDBJ whole genome shotgun (WGS) entry which is preliminary data.</text>
</comment>
<evidence type="ECO:0000256" key="1">
    <source>
        <dbReference type="ARBA" id="ARBA00022630"/>
    </source>
</evidence>
<dbReference type="InterPro" id="IPR013785">
    <property type="entry name" value="Aldolase_TIM"/>
</dbReference>
<evidence type="ECO:0008006" key="6">
    <source>
        <dbReference type="Google" id="ProtNLM"/>
    </source>
</evidence>
<dbReference type="AlphaFoldDB" id="A0A9P6N4L1"/>
<dbReference type="Pfam" id="PF03060">
    <property type="entry name" value="NMO"/>
    <property type="match status" value="1"/>
</dbReference>
<evidence type="ECO:0000313" key="4">
    <source>
        <dbReference type="EMBL" id="KAG0024895.1"/>
    </source>
</evidence>
<name>A0A9P6N4L1_9FUNG</name>
<evidence type="ECO:0000256" key="3">
    <source>
        <dbReference type="ARBA" id="ARBA00023002"/>
    </source>
</evidence>
<accession>A0A9P6N4L1</accession>
<keyword evidence="3" id="KW-0560">Oxidoreductase</keyword>
<evidence type="ECO:0000313" key="5">
    <source>
        <dbReference type="Proteomes" id="UP000703661"/>
    </source>
</evidence>
<organism evidence="4 5">
    <name type="scientific">Entomortierella chlamydospora</name>
    <dbReference type="NCBI Taxonomy" id="101097"/>
    <lineage>
        <taxon>Eukaryota</taxon>
        <taxon>Fungi</taxon>
        <taxon>Fungi incertae sedis</taxon>
        <taxon>Mucoromycota</taxon>
        <taxon>Mortierellomycotina</taxon>
        <taxon>Mortierellomycetes</taxon>
        <taxon>Mortierellales</taxon>
        <taxon>Mortierellaceae</taxon>
        <taxon>Entomortierella</taxon>
    </lineage>
</organism>
<gene>
    <name evidence="4" type="ORF">BGZ80_000023</name>
</gene>
<dbReference type="Proteomes" id="UP000703661">
    <property type="component" value="Unassembled WGS sequence"/>
</dbReference>
<dbReference type="InterPro" id="IPR004136">
    <property type="entry name" value="NMO"/>
</dbReference>
<sequence length="391" mass="42726">MSASKNAFLATFKHLTRAGASNSASARVPRITKPIVAAPMNGWTGPNLVAAVANHGGFPVFPIGYFTDRNAIIKEVRSVLPLLKDPELHKDDDEVEFLPYGVGFITFWLDQQGPELLINLLEGKGDDPNRQSRPRPPAAVWFSFGDYKPYLKLIRERRPGTKVLVQVQTVQEALEAQRENVDVIVLQGTESGGHGIQKVSPLMTLIPTAVQALKDEIALEAARGSKLNMPAILAAGGISVASQFAAVQAMGASGAVIGTGFMPTYESSGPQHAKERLLQTGDGGINTVRTRIFDELRGIDWPQPYDGRVVRNLLTNREEEDLRERGLYQQKGLAAFRLIKEDRTGTKEDWVRAAKEQDLDIVPLWAGTGVGMLTKQASAAEFIDQLIGEQH</sequence>
<dbReference type="GO" id="GO:0018580">
    <property type="term" value="F:nitronate monooxygenase activity"/>
    <property type="evidence" value="ECO:0007669"/>
    <property type="project" value="InterPro"/>
</dbReference>
<dbReference type="SUPFAM" id="SSF51412">
    <property type="entry name" value="Inosine monophosphate dehydrogenase (IMPDH)"/>
    <property type="match status" value="1"/>
</dbReference>
<protein>
    <recommendedName>
        <fullName evidence="6">2-nitropropane dioxygenase</fullName>
    </recommendedName>
</protein>
<keyword evidence="1" id="KW-0285">Flavoprotein</keyword>
<dbReference type="CDD" id="cd04730">
    <property type="entry name" value="NPD_like"/>
    <property type="match status" value="1"/>
</dbReference>
<proteinExistence type="predicted"/>
<keyword evidence="5" id="KW-1185">Reference proteome</keyword>
<dbReference type="OrthoDB" id="2349068at2759"/>
<dbReference type="EMBL" id="JAAAID010000001">
    <property type="protein sequence ID" value="KAG0024895.1"/>
    <property type="molecule type" value="Genomic_DNA"/>
</dbReference>
<dbReference type="PANTHER" id="PTHR32332">
    <property type="entry name" value="2-NITROPROPANE DIOXYGENASE"/>
    <property type="match status" value="1"/>
</dbReference>
<keyword evidence="2" id="KW-0288">FMN</keyword>
<dbReference type="PANTHER" id="PTHR32332:SF31">
    <property type="entry name" value="2-NITROPROPANE DIOXYGENASE FAMILY, PUTATIVE (AFU_ORTHOLOGUE AFUA_2G09850)-RELATED"/>
    <property type="match status" value="1"/>
</dbReference>
<reference evidence="4" key="1">
    <citation type="journal article" date="2020" name="Fungal Divers.">
        <title>Resolving the Mortierellaceae phylogeny through synthesis of multi-gene phylogenetics and phylogenomics.</title>
        <authorList>
            <person name="Vandepol N."/>
            <person name="Liber J."/>
            <person name="Desiro A."/>
            <person name="Na H."/>
            <person name="Kennedy M."/>
            <person name="Barry K."/>
            <person name="Grigoriev I.V."/>
            <person name="Miller A.N."/>
            <person name="O'Donnell K."/>
            <person name="Stajich J.E."/>
            <person name="Bonito G."/>
        </authorList>
    </citation>
    <scope>NUCLEOTIDE SEQUENCE</scope>
    <source>
        <strain evidence="4">NRRL 2769</strain>
    </source>
</reference>
<dbReference type="Gene3D" id="3.20.20.70">
    <property type="entry name" value="Aldolase class I"/>
    <property type="match status" value="1"/>
</dbReference>
<evidence type="ECO:0000256" key="2">
    <source>
        <dbReference type="ARBA" id="ARBA00022643"/>
    </source>
</evidence>